<dbReference type="Pfam" id="PF01047">
    <property type="entry name" value="MarR"/>
    <property type="match status" value="1"/>
</dbReference>
<dbReference type="SUPFAM" id="SSF46785">
    <property type="entry name" value="Winged helix' DNA-binding domain"/>
    <property type="match status" value="1"/>
</dbReference>
<feature type="domain" description="N-acetyltransferase" evidence="3">
    <location>
        <begin position="167"/>
        <end position="323"/>
    </location>
</feature>
<dbReference type="PROSITE" id="PS50995">
    <property type="entry name" value="HTH_MARR_2"/>
    <property type="match status" value="1"/>
</dbReference>
<dbReference type="CDD" id="cd00090">
    <property type="entry name" value="HTH_ARSR"/>
    <property type="match status" value="1"/>
</dbReference>
<name>A0ABV8DKU4_9BURK</name>
<dbReference type="EMBL" id="JBHSAJ010000184">
    <property type="protein sequence ID" value="MFC3938635.1"/>
    <property type="molecule type" value="Genomic_DNA"/>
</dbReference>
<dbReference type="RefSeq" id="WP_377808865.1">
    <property type="nucleotide sequence ID" value="NZ_JBHSAJ010000184.1"/>
</dbReference>
<dbReference type="Gene3D" id="3.40.630.30">
    <property type="match status" value="1"/>
</dbReference>
<feature type="domain" description="HTH marR-type" evidence="2">
    <location>
        <begin position="18"/>
        <end position="152"/>
    </location>
</feature>
<dbReference type="SUPFAM" id="SSF55729">
    <property type="entry name" value="Acyl-CoA N-acyltransferases (Nat)"/>
    <property type="match status" value="1"/>
</dbReference>
<reference evidence="5" key="1">
    <citation type="journal article" date="2019" name="Int. J. Syst. Evol. Microbiol.">
        <title>The Global Catalogue of Microorganisms (GCM) 10K type strain sequencing project: providing services to taxonomists for standard genome sequencing and annotation.</title>
        <authorList>
            <consortium name="The Broad Institute Genomics Platform"/>
            <consortium name="The Broad Institute Genome Sequencing Center for Infectious Disease"/>
            <person name="Wu L."/>
            <person name="Ma J."/>
        </authorList>
    </citation>
    <scope>NUCLEOTIDE SEQUENCE [LARGE SCALE GENOMIC DNA]</scope>
    <source>
        <strain evidence="5">CCUG 2113</strain>
    </source>
</reference>
<organism evidence="4 5">
    <name type="scientific">Acidovorax facilis</name>
    <dbReference type="NCBI Taxonomy" id="12917"/>
    <lineage>
        <taxon>Bacteria</taxon>
        <taxon>Pseudomonadati</taxon>
        <taxon>Pseudomonadota</taxon>
        <taxon>Betaproteobacteria</taxon>
        <taxon>Burkholderiales</taxon>
        <taxon>Comamonadaceae</taxon>
        <taxon>Acidovorax</taxon>
    </lineage>
</organism>
<dbReference type="PANTHER" id="PTHR13947:SF37">
    <property type="entry name" value="LD18367P"/>
    <property type="match status" value="1"/>
</dbReference>
<dbReference type="InterPro" id="IPR036390">
    <property type="entry name" value="WH_DNA-bd_sf"/>
</dbReference>
<dbReference type="CDD" id="cd04301">
    <property type="entry name" value="NAT_SF"/>
    <property type="match status" value="1"/>
</dbReference>
<dbReference type="InterPro" id="IPR011991">
    <property type="entry name" value="ArsR-like_HTH"/>
</dbReference>
<dbReference type="GO" id="GO:0016746">
    <property type="term" value="F:acyltransferase activity"/>
    <property type="evidence" value="ECO:0007669"/>
    <property type="project" value="UniProtKB-KW"/>
</dbReference>
<dbReference type="InterPro" id="IPR016181">
    <property type="entry name" value="Acyl_CoA_acyltransferase"/>
</dbReference>
<evidence type="ECO:0000313" key="5">
    <source>
        <dbReference type="Proteomes" id="UP001595693"/>
    </source>
</evidence>
<dbReference type="Proteomes" id="UP001595693">
    <property type="component" value="Unassembled WGS sequence"/>
</dbReference>
<evidence type="ECO:0000259" key="2">
    <source>
        <dbReference type="PROSITE" id="PS50995"/>
    </source>
</evidence>
<dbReference type="Pfam" id="PF00583">
    <property type="entry name" value="Acetyltransf_1"/>
    <property type="match status" value="1"/>
</dbReference>
<gene>
    <name evidence="4" type="ORF">ACFOW3_28855</name>
</gene>
<dbReference type="InterPro" id="IPR050769">
    <property type="entry name" value="NAT_camello-type"/>
</dbReference>
<dbReference type="Gene3D" id="1.10.10.10">
    <property type="entry name" value="Winged helix-like DNA-binding domain superfamily/Winged helix DNA-binding domain"/>
    <property type="match status" value="1"/>
</dbReference>
<evidence type="ECO:0000259" key="3">
    <source>
        <dbReference type="PROSITE" id="PS51186"/>
    </source>
</evidence>
<evidence type="ECO:0000256" key="1">
    <source>
        <dbReference type="ARBA" id="ARBA00022679"/>
    </source>
</evidence>
<accession>A0ABV8DKU4</accession>
<dbReference type="SMART" id="SM00347">
    <property type="entry name" value="HTH_MARR"/>
    <property type="match status" value="1"/>
</dbReference>
<dbReference type="PANTHER" id="PTHR13947">
    <property type="entry name" value="GNAT FAMILY N-ACETYLTRANSFERASE"/>
    <property type="match status" value="1"/>
</dbReference>
<comment type="caution">
    <text evidence="4">The sequence shown here is derived from an EMBL/GenBank/DDBJ whole genome shotgun (WGS) entry which is preliminary data.</text>
</comment>
<dbReference type="InterPro" id="IPR000182">
    <property type="entry name" value="GNAT_dom"/>
</dbReference>
<evidence type="ECO:0000313" key="4">
    <source>
        <dbReference type="EMBL" id="MFC3938635.1"/>
    </source>
</evidence>
<keyword evidence="4" id="KW-0012">Acyltransferase</keyword>
<dbReference type="PROSITE" id="PS51186">
    <property type="entry name" value="GNAT"/>
    <property type="match status" value="1"/>
</dbReference>
<dbReference type="InterPro" id="IPR000835">
    <property type="entry name" value="HTH_MarR-typ"/>
</dbReference>
<sequence length="323" mass="35790">MITILNTPQPTPATALPPASAAKAVRRFNRFLTRRVGVLDPYLGSNLSLTDVRVLYELAHREAPVASELARDLGLDGGYLSRILRRFETAGWITRSASAKDARQSVLALTSLGRDVFEPLQQRSRDEAAALLAPLPPARQQELVDAMGRIETLLDPTLANLSGPRVAVLRDPVPGDIGWVVQQHGEIYWREYGWDSRFEALVADIAAQFVRKFQSAWERCWVAELDGERVGAVFVVRKSATTAQLRMLILSPKARGLGLGARLTDECIAFARAKGYKKMVLWTNSCLTAARGIYAKRGFKLAKSEPYEGFGQQLVGETWELKL</sequence>
<proteinExistence type="predicted"/>
<keyword evidence="5" id="KW-1185">Reference proteome</keyword>
<keyword evidence="1 4" id="KW-0808">Transferase</keyword>
<dbReference type="InterPro" id="IPR036388">
    <property type="entry name" value="WH-like_DNA-bd_sf"/>
</dbReference>
<dbReference type="EC" id="2.3.1.-" evidence="4"/>
<protein>
    <submittedName>
        <fullName evidence="4">GNAT family N-acetyltransferase</fullName>
        <ecNumber evidence="4">2.3.1.-</ecNumber>
    </submittedName>
</protein>